<comment type="caution">
    <text evidence="3">The sequence shown here is derived from an EMBL/GenBank/DDBJ whole genome shotgun (WGS) entry which is preliminary data.</text>
</comment>
<protein>
    <recommendedName>
        <fullName evidence="5">Secreted protein</fullName>
    </recommendedName>
</protein>
<feature type="region of interest" description="Disordered" evidence="1">
    <location>
        <begin position="95"/>
        <end position="125"/>
    </location>
</feature>
<dbReference type="EMBL" id="JASVWF010000001">
    <property type="protein sequence ID" value="MDL5155586.1"/>
    <property type="molecule type" value="Genomic_DNA"/>
</dbReference>
<keyword evidence="2" id="KW-0732">Signal</keyword>
<organism evidence="3 4">
    <name type="scientific">Actinomycetospora termitidis</name>
    <dbReference type="NCBI Taxonomy" id="3053470"/>
    <lineage>
        <taxon>Bacteria</taxon>
        <taxon>Bacillati</taxon>
        <taxon>Actinomycetota</taxon>
        <taxon>Actinomycetes</taxon>
        <taxon>Pseudonocardiales</taxon>
        <taxon>Pseudonocardiaceae</taxon>
        <taxon>Actinomycetospora</taxon>
    </lineage>
</organism>
<gene>
    <name evidence="3" type="ORF">QRT03_06450</name>
</gene>
<evidence type="ECO:0000313" key="3">
    <source>
        <dbReference type="EMBL" id="MDL5155586.1"/>
    </source>
</evidence>
<evidence type="ECO:0000256" key="1">
    <source>
        <dbReference type="SAM" id="MobiDB-lite"/>
    </source>
</evidence>
<feature type="signal peptide" evidence="2">
    <location>
        <begin position="1"/>
        <end position="25"/>
    </location>
</feature>
<evidence type="ECO:0000313" key="4">
    <source>
        <dbReference type="Proteomes" id="UP001231924"/>
    </source>
</evidence>
<reference evidence="3 4" key="1">
    <citation type="submission" date="2023-06" db="EMBL/GenBank/DDBJ databases">
        <title>Actinomycetospora Odt1-22.</title>
        <authorList>
            <person name="Supong K."/>
        </authorList>
    </citation>
    <scope>NUCLEOTIDE SEQUENCE [LARGE SCALE GENOMIC DNA]</scope>
    <source>
        <strain evidence="3 4">Odt1-22</strain>
    </source>
</reference>
<sequence>MLRKTVLTTAIIGAGLGSMSGAAFAWDNHGHGDAKGCSNEIAAAAENGSGDSLGDTTGGDQALDASNVCDILNDNSIGSENNVATAGGAIRNGDLTDITRTSTSTSTETTDTTAPAPAAPAAPGGLDLGGLLGGLLG</sequence>
<keyword evidence="4" id="KW-1185">Reference proteome</keyword>
<dbReference type="RefSeq" id="WP_286051665.1">
    <property type="nucleotide sequence ID" value="NZ_JASVWF010000001.1"/>
</dbReference>
<dbReference type="Proteomes" id="UP001231924">
    <property type="component" value="Unassembled WGS sequence"/>
</dbReference>
<accession>A0ABT7M4I5</accession>
<name>A0ABT7M4I5_9PSEU</name>
<evidence type="ECO:0008006" key="5">
    <source>
        <dbReference type="Google" id="ProtNLM"/>
    </source>
</evidence>
<evidence type="ECO:0000256" key="2">
    <source>
        <dbReference type="SAM" id="SignalP"/>
    </source>
</evidence>
<proteinExistence type="predicted"/>
<feature type="chain" id="PRO_5046194059" description="Secreted protein" evidence="2">
    <location>
        <begin position="26"/>
        <end position="137"/>
    </location>
</feature>